<evidence type="ECO:0000313" key="1">
    <source>
        <dbReference type="EMBL" id="AFK38825.1"/>
    </source>
</evidence>
<dbReference type="AlphaFoldDB" id="I3SEY3"/>
<protein>
    <submittedName>
        <fullName evidence="1">Uncharacterized protein</fullName>
    </submittedName>
</protein>
<dbReference type="EMBL" id="BT139030">
    <property type="protein sequence ID" value="AFK38825.1"/>
    <property type="molecule type" value="mRNA"/>
</dbReference>
<reference evidence="1" key="1">
    <citation type="submission" date="2012-05" db="EMBL/GenBank/DDBJ databases">
        <authorList>
            <person name="Krishnakumar V."/>
            <person name="Cheung F."/>
            <person name="Xiao Y."/>
            <person name="Chan A."/>
            <person name="Moskal W.A."/>
            <person name="Town C.D."/>
        </authorList>
    </citation>
    <scope>NUCLEOTIDE SEQUENCE</scope>
</reference>
<name>I3SEY3_LOTJA</name>
<sequence>MVTQTVFPCHRADRSWFWTRKLNGCFRDPWNPKLHLPWVHFLNLHFFTVDLTGFLQLMSKRDEIDGSEHSSAGLMDYKSIYIGLPHNRSSYIGLLVSMDYRSGLFGALSSRSTRSSSRTRSTEDELAVAEETTVVASAAATREIRVGWATDMPFQKQGEEDLT</sequence>
<proteinExistence type="evidence at transcript level"/>
<organism evidence="1">
    <name type="scientific">Lotus japonicus</name>
    <name type="common">Lotus corniculatus var. japonicus</name>
    <dbReference type="NCBI Taxonomy" id="34305"/>
    <lineage>
        <taxon>Eukaryota</taxon>
        <taxon>Viridiplantae</taxon>
        <taxon>Streptophyta</taxon>
        <taxon>Embryophyta</taxon>
        <taxon>Tracheophyta</taxon>
        <taxon>Spermatophyta</taxon>
        <taxon>Magnoliopsida</taxon>
        <taxon>eudicotyledons</taxon>
        <taxon>Gunneridae</taxon>
        <taxon>Pentapetalae</taxon>
        <taxon>rosids</taxon>
        <taxon>fabids</taxon>
        <taxon>Fabales</taxon>
        <taxon>Fabaceae</taxon>
        <taxon>Papilionoideae</taxon>
        <taxon>50 kb inversion clade</taxon>
        <taxon>NPAAA clade</taxon>
        <taxon>Hologalegina</taxon>
        <taxon>robinioid clade</taxon>
        <taxon>Loteae</taxon>
        <taxon>Lotus</taxon>
    </lineage>
</organism>
<accession>I3SEY3</accession>